<gene>
    <name evidence="2" type="ORF">IPF40_09225</name>
    <name evidence="3" type="ORF">IPI13_01790</name>
</gene>
<dbReference type="Proteomes" id="UP000718281">
    <property type="component" value="Unassembled WGS sequence"/>
</dbReference>
<evidence type="ECO:0000313" key="3">
    <source>
        <dbReference type="EMBL" id="MBK7271935.1"/>
    </source>
</evidence>
<dbReference type="EMBL" id="JADIXZ010000004">
    <property type="protein sequence ID" value="MBK6301212.1"/>
    <property type="molecule type" value="Genomic_DNA"/>
</dbReference>
<evidence type="ECO:0000256" key="1">
    <source>
        <dbReference type="SAM" id="Phobius"/>
    </source>
</evidence>
<protein>
    <submittedName>
        <fullName evidence="3">Uncharacterized protein</fullName>
    </submittedName>
</protein>
<comment type="caution">
    <text evidence="3">The sequence shown here is derived from an EMBL/GenBank/DDBJ whole genome shotgun (WGS) entry which is preliminary data.</text>
</comment>
<organism evidence="3 5">
    <name type="scientific">Candidatus Phosphoribacter hodrii</name>
    <dbReference type="NCBI Taxonomy" id="2953743"/>
    <lineage>
        <taxon>Bacteria</taxon>
        <taxon>Bacillati</taxon>
        <taxon>Actinomycetota</taxon>
        <taxon>Actinomycetes</taxon>
        <taxon>Micrococcales</taxon>
        <taxon>Dermatophilaceae</taxon>
        <taxon>Candidatus Phosphoribacter</taxon>
    </lineage>
</organism>
<evidence type="ECO:0000313" key="5">
    <source>
        <dbReference type="Proteomes" id="UP000726105"/>
    </source>
</evidence>
<feature type="transmembrane region" description="Helical" evidence="1">
    <location>
        <begin position="112"/>
        <end position="130"/>
    </location>
</feature>
<evidence type="ECO:0000313" key="2">
    <source>
        <dbReference type="EMBL" id="MBK6301212.1"/>
    </source>
</evidence>
<keyword evidence="1" id="KW-0812">Transmembrane</keyword>
<proteinExistence type="predicted"/>
<keyword evidence="1" id="KW-1133">Transmembrane helix</keyword>
<evidence type="ECO:0000313" key="4">
    <source>
        <dbReference type="Proteomes" id="UP000718281"/>
    </source>
</evidence>
<reference evidence="4 5" key="1">
    <citation type="submission" date="2020-10" db="EMBL/GenBank/DDBJ databases">
        <title>Connecting structure to function with the recovery of over 1000 high-quality activated sludge metagenome-assembled genomes encoding full-length rRNA genes using long-read sequencing.</title>
        <authorList>
            <person name="Singleton C.M."/>
            <person name="Petriglieri F."/>
            <person name="Kristensen J.M."/>
            <person name="Kirkegaard R.H."/>
            <person name="Michaelsen T.Y."/>
            <person name="Andersen M.H."/>
            <person name="Karst S.M."/>
            <person name="Dueholm M.S."/>
            <person name="Nielsen P.H."/>
            <person name="Albertsen M."/>
        </authorList>
    </citation>
    <scope>NUCLEOTIDE SEQUENCE [LARGE SCALE GENOMIC DNA]</scope>
    <source>
        <strain evidence="2">AalE_18-Q3-R2-46_BAT3C.188</strain>
        <strain evidence="3">Ega_18-Q3-R5-49_MAXAC.001</strain>
    </source>
</reference>
<accession>A0A935IH22</accession>
<feature type="transmembrane region" description="Helical" evidence="1">
    <location>
        <begin position="88"/>
        <end position="106"/>
    </location>
</feature>
<dbReference type="AlphaFoldDB" id="A0A935IH22"/>
<dbReference type="EMBL" id="JADJIB010000001">
    <property type="protein sequence ID" value="MBK7271935.1"/>
    <property type="molecule type" value="Genomic_DNA"/>
</dbReference>
<dbReference type="Proteomes" id="UP000726105">
    <property type="component" value="Unassembled WGS sequence"/>
</dbReference>
<keyword evidence="1" id="KW-0472">Membrane</keyword>
<name>A0A935IH22_9MICO</name>
<feature type="transmembrane region" description="Helical" evidence="1">
    <location>
        <begin position="59"/>
        <end position="76"/>
    </location>
</feature>
<sequence length="138" mass="14186">MTMASDAVTPVTPTWPRKAAAATYAGVAGFQVALAAGAPWGVAAWGGAHEGVLPMGFRVGSVVSAGVWGLVAASLGTSWPPARWRRPVLTGLAVLAPVSFAMNLATPSPVERAIWAPITAAQTVLVLLAFRAERRAAR</sequence>